<keyword evidence="2" id="KW-0645">Protease</keyword>
<keyword evidence="1" id="KW-0732">Signal</keyword>
<dbReference type="AlphaFoldDB" id="A0A2S7IER5"/>
<comment type="caution">
    <text evidence="2">The sequence shown here is derived from an EMBL/GenBank/DDBJ whole genome shotgun (WGS) entry which is preliminary data.</text>
</comment>
<keyword evidence="2" id="KW-0378">Hydrolase</keyword>
<dbReference type="Proteomes" id="UP000239590">
    <property type="component" value="Unassembled WGS sequence"/>
</dbReference>
<dbReference type="EMBL" id="PTRA01000011">
    <property type="protein sequence ID" value="PQA53039.1"/>
    <property type="molecule type" value="Genomic_DNA"/>
</dbReference>
<evidence type="ECO:0000313" key="3">
    <source>
        <dbReference type="Proteomes" id="UP000239590"/>
    </source>
</evidence>
<evidence type="ECO:0000313" key="2">
    <source>
        <dbReference type="EMBL" id="PQA53039.1"/>
    </source>
</evidence>
<protein>
    <submittedName>
        <fullName evidence="2">Carboxypeptidase regulatory-like domain-containing protein</fullName>
    </submittedName>
</protein>
<name>A0A2S7IER5_9BACT</name>
<keyword evidence="3" id="KW-1185">Reference proteome</keyword>
<evidence type="ECO:0000256" key="1">
    <source>
        <dbReference type="SAM" id="SignalP"/>
    </source>
</evidence>
<gene>
    <name evidence="2" type="ORF">C5O19_25325</name>
</gene>
<reference evidence="3" key="1">
    <citation type="submission" date="2018-02" db="EMBL/GenBank/DDBJ databases">
        <title>Genome sequencing of Solimonas sp. HR-BB.</title>
        <authorList>
            <person name="Lee Y."/>
            <person name="Jeon C.O."/>
        </authorList>
    </citation>
    <scope>NUCLEOTIDE SEQUENCE [LARGE SCALE GENOMIC DNA]</scope>
    <source>
        <strain evidence="3">HR-U</strain>
    </source>
</reference>
<accession>A0A2S7IER5</accession>
<organism evidence="2 3">
    <name type="scientific">Siphonobacter curvatus</name>
    <dbReference type="NCBI Taxonomy" id="2094562"/>
    <lineage>
        <taxon>Bacteria</taxon>
        <taxon>Pseudomonadati</taxon>
        <taxon>Bacteroidota</taxon>
        <taxon>Cytophagia</taxon>
        <taxon>Cytophagales</taxon>
        <taxon>Cytophagaceae</taxon>
        <taxon>Siphonobacter</taxon>
    </lineage>
</organism>
<proteinExistence type="predicted"/>
<dbReference type="SUPFAM" id="SSF117074">
    <property type="entry name" value="Hypothetical protein PA1324"/>
    <property type="match status" value="1"/>
</dbReference>
<dbReference type="GO" id="GO:0004180">
    <property type="term" value="F:carboxypeptidase activity"/>
    <property type="evidence" value="ECO:0007669"/>
    <property type="project" value="UniProtKB-KW"/>
</dbReference>
<keyword evidence="2" id="KW-0121">Carboxypeptidase</keyword>
<feature type="signal peptide" evidence="1">
    <location>
        <begin position="1"/>
        <end position="19"/>
    </location>
</feature>
<sequence length="147" mass="16837">MRRLLILCVLLCLVFQNQAQTTRLTSGIRGQVIWKSGNQMPSPDRPASAAKGVKREVWIYQLTNQNQAEQQEGFYRNIRTKRVRKVVTDASGRFKVKLAPGRYSLFTKEPQGLWANLTDGQGNIFPVTVRKGKYEEIQFEINYAAVF</sequence>
<feature type="chain" id="PRO_5015543320" evidence="1">
    <location>
        <begin position="20"/>
        <end position="147"/>
    </location>
</feature>
<dbReference type="OrthoDB" id="956632at2"/>